<dbReference type="Proteomes" id="UP000095286">
    <property type="component" value="Unplaced"/>
</dbReference>
<evidence type="ECO:0000313" key="2">
    <source>
        <dbReference type="WBParaSite" id="RSKR_0001086600.1"/>
    </source>
</evidence>
<reference evidence="2" key="1">
    <citation type="submission" date="2016-11" db="UniProtKB">
        <authorList>
            <consortium name="WormBaseParasite"/>
        </authorList>
    </citation>
    <scope>IDENTIFICATION</scope>
    <source>
        <strain evidence="2">KR3021</strain>
    </source>
</reference>
<protein>
    <submittedName>
        <fullName evidence="2">Glycoprotein</fullName>
    </submittedName>
</protein>
<proteinExistence type="predicted"/>
<dbReference type="WBParaSite" id="RSKR_0001086600.1">
    <property type="protein sequence ID" value="RSKR_0001086600.1"/>
    <property type="gene ID" value="RSKR_0001086600"/>
</dbReference>
<organism evidence="1 2">
    <name type="scientific">Rhabditophanes sp. KR3021</name>
    <dbReference type="NCBI Taxonomy" id="114890"/>
    <lineage>
        <taxon>Eukaryota</taxon>
        <taxon>Metazoa</taxon>
        <taxon>Ecdysozoa</taxon>
        <taxon>Nematoda</taxon>
        <taxon>Chromadorea</taxon>
        <taxon>Rhabditida</taxon>
        <taxon>Tylenchina</taxon>
        <taxon>Panagrolaimomorpha</taxon>
        <taxon>Strongyloidoidea</taxon>
        <taxon>Alloionematidae</taxon>
        <taxon>Rhabditophanes</taxon>
    </lineage>
</organism>
<name>A0AC35UF62_9BILA</name>
<accession>A0AC35UF62</accession>
<evidence type="ECO:0000313" key="1">
    <source>
        <dbReference type="Proteomes" id="UP000095286"/>
    </source>
</evidence>
<sequence length="106" mass="12102">TQECQEEYRVYNQSKKMLLKFCRCSGQFCNVNWDKAVSRACTVKRIGFGKYRILDYEQTNEHCPMNEPCGKMILYENGRAMSVEGCASALGPLLNNKIEVSSFPVC</sequence>